<dbReference type="Gene3D" id="3.30.70.270">
    <property type="match status" value="1"/>
</dbReference>
<dbReference type="SUPFAM" id="SSF55073">
    <property type="entry name" value="Nucleotide cyclase"/>
    <property type="match status" value="1"/>
</dbReference>
<dbReference type="InterPro" id="IPR000160">
    <property type="entry name" value="GGDEF_dom"/>
</dbReference>
<organism evidence="4 5">
    <name type="scientific">Marinomonas aquiplantarum</name>
    <dbReference type="NCBI Taxonomy" id="491951"/>
    <lineage>
        <taxon>Bacteria</taxon>
        <taxon>Pseudomonadati</taxon>
        <taxon>Pseudomonadota</taxon>
        <taxon>Gammaproteobacteria</taxon>
        <taxon>Oceanospirillales</taxon>
        <taxon>Oceanospirillaceae</taxon>
        <taxon>Marinomonas</taxon>
    </lineage>
</organism>
<dbReference type="GO" id="GO:0071111">
    <property type="term" value="F:cyclic-guanylate-specific phosphodiesterase activity"/>
    <property type="evidence" value="ECO:0007669"/>
    <property type="project" value="InterPro"/>
</dbReference>
<evidence type="ECO:0000313" key="5">
    <source>
        <dbReference type="Proteomes" id="UP000252086"/>
    </source>
</evidence>
<accession>A0A366D8I2</accession>
<name>A0A366D8I2_9GAMM</name>
<dbReference type="CDD" id="cd01949">
    <property type="entry name" value="GGDEF"/>
    <property type="match status" value="1"/>
</dbReference>
<feature type="domain" description="GGDEF" evidence="3">
    <location>
        <begin position="251"/>
        <end position="382"/>
    </location>
</feature>
<dbReference type="SMART" id="SM00267">
    <property type="entry name" value="GGDEF"/>
    <property type="match status" value="1"/>
</dbReference>
<evidence type="ECO:0000256" key="1">
    <source>
        <dbReference type="SAM" id="Phobius"/>
    </source>
</evidence>
<proteinExistence type="predicted"/>
<keyword evidence="1" id="KW-0472">Membrane</keyword>
<sequence>MSDFKELDQDKSPRLRLILGCLAMAFFVSAIYITVSYRLASDLGLKTELNALHQQTMLLQSEITQDPALSAQQLTQFVNTIYLHDHVQVPTLYVQVEGKEFSWSTRQGITETDLVKLIDSIQNTIKEHTDHSHSMPNGIETFAGKKYLWQLSHLGQYKTTVIIQSQSLEDTLSYIIKRLSITSLLVFWLAIWLALTISSWINQKIQEKNHALRKLATYDALTNLPNRLYLNKVMSQFMDKKVSSKHQQPAKEGCLFVIDLDNFKEVNDTFGHAAGDKLLQSVANKLAANITEQQILFRISGDEFIVWSPDTGIEEAKATAQALILACNEPVMINQLYINTGASIGFAHYPSHANDYETLMVYADTAMYDAKQGRKGWSVFSQHDRSQGAHRLELRADLEEAFISQHILLDYQPKVNLADGKIIGVEGLARWHHPVHGVLSPYHFIELIEQSGRIQEFGRYVIKQAIEQLSAWQSQGIHTPIAINVSPYSLLDPELLEFTLALLKQHDISPSMLEIELIESSISINVEYIFKRLHEFKQAGIKLAIDDFGTGMSSLSYISHLNVHFIKIDKSFMQDVEQDTKKRAVISAAIQLARNFNGSVIAEGIETKQQADIIKAMGCEFGQGYYFAKPMSAQQVTLLIQADQPLPFSIESSFND</sequence>
<evidence type="ECO:0000259" key="2">
    <source>
        <dbReference type="PROSITE" id="PS50883"/>
    </source>
</evidence>
<dbReference type="NCBIfam" id="TIGR00254">
    <property type="entry name" value="GGDEF"/>
    <property type="match status" value="1"/>
</dbReference>
<dbReference type="InterPro" id="IPR001633">
    <property type="entry name" value="EAL_dom"/>
</dbReference>
<dbReference type="SMART" id="SM00052">
    <property type="entry name" value="EAL"/>
    <property type="match status" value="1"/>
</dbReference>
<dbReference type="InterPro" id="IPR029787">
    <property type="entry name" value="Nucleotide_cyclase"/>
</dbReference>
<comment type="caution">
    <text evidence="4">The sequence shown here is derived from an EMBL/GenBank/DDBJ whole genome shotgun (WGS) entry which is preliminary data.</text>
</comment>
<evidence type="ECO:0000259" key="3">
    <source>
        <dbReference type="PROSITE" id="PS50887"/>
    </source>
</evidence>
<reference evidence="4 5" key="1">
    <citation type="submission" date="2018-06" db="EMBL/GenBank/DDBJ databases">
        <title>Genomic Encyclopedia of Type Strains, Phase III (KMG-III): the genomes of soil and plant-associated and newly described type strains.</title>
        <authorList>
            <person name="Whitman W."/>
        </authorList>
    </citation>
    <scope>NUCLEOTIDE SEQUENCE [LARGE SCALE GENOMIC DNA]</scope>
    <source>
        <strain evidence="4 5">CECT 7732</strain>
    </source>
</reference>
<dbReference type="Proteomes" id="UP000252086">
    <property type="component" value="Unassembled WGS sequence"/>
</dbReference>
<dbReference type="SUPFAM" id="SSF141868">
    <property type="entry name" value="EAL domain-like"/>
    <property type="match status" value="1"/>
</dbReference>
<dbReference type="CDD" id="cd01948">
    <property type="entry name" value="EAL"/>
    <property type="match status" value="1"/>
</dbReference>
<feature type="transmembrane region" description="Helical" evidence="1">
    <location>
        <begin position="181"/>
        <end position="201"/>
    </location>
</feature>
<dbReference type="Pfam" id="PF00990">
    <property type="entry name" value="GGDEF"/>
    <property type="match status" value="1"/>
</dbReference>
<keyword evidence="1" id="KW-0812">Transmembrane</keyword>
<dbReference type="InterPro" id="IPR035919">
    <property type="entry name" value="EAL_sf"/>
</dbReference>
<dbReference type="Gene3D" id="3.20.20.450">
    <property type="entry name" value="EAL domain"/>
    <property type="match status" value="1"/>
</dbReference>
<dbReference type="RefSeq" id="WP_113872717.1">
    <property type="nucleotide sequence ID" value="NZ_QNRF01000001.1"/>
</dbReference>
<dbReference type="AlphaFoldDB" id="A0A366D8I2"/>
<dbReference type="EMBL" id="QNRF01000001">
    <property type="protein sequence ID" value="RBO85809.1"/>
    <property type="molecule type" value="Genomic_DNA"/>
</dbReference>
<feature type="domain" description="EAL" evidence="2">
    <location>
        <begin position="391"/>
        <end position="644"/>
    </location>
</feature>
<dbReference type="OrthoDB" id="1316910at2"/>
<dbReference type="PROSITE" id="PS50883">
    <property type="entry name" value="EAL"/>
    <property type="match status" value="1"/>
</dbReference>
<gene>
    <name evidence="4" type="ORF">DFP76_10183</name>
</gene>
<feature type="transmembrane region" description="Helical" evidence="1">
    <location>
        <begin position="15"/>
        <end position="35"/>
    </location>
</feature>
<dbReference type="PROSITE" id="PS50887">
    <property type="entry name" value="GGDEF"/>
    <property type="match status" value="1"/>
</dbReference>
<evidence type="ECO:0000313" key="4">
    <source>
        <dbReference type="EMBL" id="RBO85809.1"/>
    </source>
</evidence>
<keyword evidence="5" id="KW-1185">Reference proteome</keyword>
<dbReference type="InterPro" id="IPR043128">
    <property type="entry name" value="Rev_trsase/Diguanyl_cyclase"/>
</dbReference>
<dbReference type="Pfam" id="PF00563">
    <property type="entry name" value="EAL"/>
    <property type="match status" value="1"/>
</dbReference>
<keyword evidence="1" id="KW-1133">Transmembrane helix</keyword>
<dbReference type="InterPro" id="IPR050706">
    <property type="entry name" value="Cyclic-di-GMP_PDE-like"/>
</dbReference>
<protein>
    <submittedName>
        <fullName evidence="4">Diguanylate cyclase (GGDEF)-like protein</fullName>
    </submittedName>
</protein>
<dbReference type="PANTHER" id="PTHR33121">
    <property type="entry name" value="CYCLIC DI-GMP PHOSPHODIESTERASE PDEF"/>
    <property type="match status" value="1"/>
</dbReference>
<dbReference type="PANTHER" id="PTHR33121:SF70">
    <property type="entry name" value="SIGNALING PROTEIN YKOW"/>
    <property type="match status" value="1"/>
</dbReference>